<dbReference type="InterPro" id="IPR011033">
    <property type="entry name" value="PRC_barrel-like_sf"/>
</dbReference>
<dbReference type="Gene3D" id="3.90.50.10">
    <property type="entry name" value="Photosynthetic Reaction Center, subunit H, domain 2"/>
    <property type="match status" value="2"/>
</dbReference>
<comment type="caution">
    <text evidence="1">The sequence shown here is derived from an EMBL/GenBank/DDBJ whole genome shotgun (WGS) entry which is preliminary data.</text>
</comment>
<dbReference type="SUPFAM" id="SSF50346">
    <property type="entry name" value="PRC-barrel domain"/>
    <property type="match status" value="2"/>
</dbReference>
<proteinExistence type="predicted"/>
<keyword evidence="2" id="KW-1185">Reference proteome</keyword>
<dbReference type="EMBL" id="JARZFX010000003">
    <property type="protein sequence ID" value="MEC5423736.1"/>
    <property type="molecule type" value="Genomic_DNA"/>
</dbReference>
<organism evidence="1 2">
    <name type="scientific">Virgibacillus tibetensis</name>
    <dbReference type="NCBI Taxonomy" id="3042313"/>
    <lineage>
        <taxon>Bacteria</taxon>
        <taxon>Bacillati</taxon>
        <taxon>Bacillota</taxon>
        <taxon>Bacilli</taxon>
        <taxon>Bacillales</taxon>
        <taxon>Bacillaceae</taxon>
        <taxon>Virgibacillus</taxon>
    </lineage>
</organism>
<dbReference type="RefSeq" id="WP_327607303.1">
    <property type="nucleotide sequence ID" value="NZ_JARZFX010000003.1"/>
</dbReference>
<protein>
    <submittedName>
        <fullName evidence="1">PRC-barrel domain-containing protein</fullName>
    </submittedName>
</protein>
<evidence type="ECO:0000313" key="2">
    <source>
        <dbReference type="Proteomes" id="UP001335737"/>
    </source>
</evidence>
<reference evidence="1 2" key="1">
    <citation type="journal article" date="2024" name="Int. J. Syst. Evol. Microbiol.">
        <title>Virgibacillus tibetensis sp. nov., isolated from salt lake on the Tibetan Plateau of China.</title>
        <authorList>
            <person name="Phurbu D."/>
            <person name="Liu Z.-X."/>
            <person name="Wang R."/>
            <person name="Zheng Y.-Y."/>
            <person name="Liu H.-C."/>
            <person name="Zhou Y.-G."/>
            <person name="Yu Y.-J."/>
            <person name="Li A.-H."/>
        </authorList>
    </citation>
    <scope>NUCLEOTIDE SEQUENCE [LARGE SCALE GENOMIC DNA]</scope>
    <source>
        <strain evidence="1 2">C22-A2</strain>
    </source>
</reference>
<evidence type="ECO:0000313" key="1">
    <source>
        <dbReference type="EMBL" id="MEC5423736.1"/>
    </source>
</evidence>
<dbReference type="InterPro" id="IPR014747">
    <property type="entry name" value="Bac_photo_RC_H_C"/>
</dbReference>
<name>A0ABU6KF24_9BACI</name>
<gene>
    <name evidence="1" type="ORF">QGM71_09545</name>
</gene>
<accession>A0ABU6KF24</accession>
<sequence length="239" mass="28169">MLYLTSKLKTYNINAIDGEMGKIKDLYFDDKKWAIRYAIVDTRKWLPGRRVLLSPTSFVTLNENDENLEVKFTKEAIRNSPSIPEEKAISKDIENSLVGYYGWSRYWMGNMLWGPEDRPLTHFGSDTGGEDPLLYDQQLETQQEYDLRSEEETIDFKVHADDGKIGKVADMIYDSEYWKIRYIIVQYSESIVEEEYIIYTPDDIESVDWYEKDIYVTDLMEAVKHRKLYKTKEEVIASL</sequence>
<dbReference type="Proteomes" id="UP001335737">
    <property type="component" value="Unassembled WGS sequence"/>
</dbReference>